<keyword evidence="2" id="KW-0749">Sporulation</keyword>
<dbReference type="PANTHER" id="PTHR33572">
    <property type="entry name" value="SPORE DEVELOPMENT REGULATOR VOSA"/>
    <property type="match status" value="1"/>
</dbReference>
<dbReference type="EMBL" id="MCFJ01000005">
    <property type="protein sequence ID" value="ORY65814.1"/>
    <property type="molecule type" value="Genomic_DNA"/>
</dbReference>
<dbReference type="OrthoDB" id="1746739at2759"/>
<feature type="compositionally biased region" description="Acidic residues" evidence="7">
    <location>
        <begin position="386"/>
        <end position="395"/>
    </location>
</feature>
<dbReference type="PROSITE" id="PS51821">
    <property type="entry name" value="VELVET"/>
    <property type="match status" value="1"/>
</dbReference>
<feature type="compositionally biased region" description="Basic and acidic residues" evidence="7">
    <location>
        <begin position="37"/>
        <end position="52"/>
    </location>
</feature>
<sequence length="395" mass="43403">MASSQNPLPPIGTLRTDIPPENGVTTPSASSLPPSGKEIKDITELPPHDPPKEVTGSDGNRVYKLEVTQQPVRARMCGFGDKDRRPITPPPCVRLAVVDKETGNEIDFNSVDHQLYVLTVDLWSYDGTKEVNLVKHSSNSPSISASQHQSFRELEQAPYNPQSQMGRAPPPGTPYQQQMPGYSHDFHGQSKSRSHVVAEDPLPNPTHSLDGYNGSYHSMGSYQPAYQPMGQSMGQFGGRYPQEVGPSRLGNLQAQQANGMYTRNLIGNLATSASRLTDDNEKIGIWFILQDLSVRTEGFFRLRFSYTALGIPGTSTNGQTSDNLKMNKTKAKILAQCFSDVFQVYSAKKFPGVCESTALSKTFANQGIKIPIRKEGDPARGRRGQDDDDGEDEEE</sequence>
<feature type="region of interest" description="Disordered" evidence="7">
    <location>
        <begin position="1"/>
        <end position="60"/>
    </location>
</feature>
<feature type="compositionally biased region" description="Basic and acidic residues" evidence="7">
    <location>
        <begin position="372"/>
        <end position="385"/>
    </location>
</feature>
<dbReference type="AlphaFoldDB" id="A0A1Y2E373"/>
<dbReference type="GeneID" id="63771905"/>
<evidence type="ECO:0000256" key="7">
    <source>
        <dbReference type="SAM" id="MobiDB-lite"/>
    </source>
</evidence>
<reference evidence="9 10" key="1">
    <citation type="submission" date="2016-07" db="EMBL/GenBank/DDBJ databases">
        <title>Pervasive Adenine N6-methylation of Active Genes in Fungi.</title>
        <authorList>
            <consortium name="DOE Joint Genome Institute"/>
            <person name="Mondo S.J."/>
            <person name="Dannebaum R.O."/>
            <person name="Kuo R.C."/>
            <person name="Labutti K."/>
            <person name="Haridas S."/>
            <person name="Kuo A."/>
            <person name="Salamov A."/>
            <person name="Ahrendt S.R."/>
            <person name="Lipzen A."/>
            <person name="Sullivan W."/>
            <person name="Andreopoulos W.B."/>
            <person name="Clum A."/>
            <person name="Lindquist E."/>
            <person name="Daum C."/>
            <person name="Ramamoorthy G.K."/>
            <person name="Gryganskyi A."/>
            <person name="Culley D."/>
            <person name="Magnuson J.K."/>
            <person name="James T.Y."/>
            <person name="O'Malley M.A."/>
            <person name="Stajich J.E."/>
            <person name="Spatafora J.W."/>
            <person name="Visel A."/>
            <person name="Grigoriev I.V."/>
        </authorList>
    </citation>
    <scope>NUCLEOTIDE SEQUENCE [LARGE SCALE GENOMIC DNA]</scope>
    <source>
        <strain evidence="9 10">CBS 129021</strain>
    </source>
</reference>
<protein>
    <submittedName>
        <fullName evidence="9">Velvet factor-domain-containing protein</fullName>
    </submittedName>
</protein>
<evidence type="ECO:0000256" key="6">
    <source>
        <dbReference type="ARBA" id="ARBA00038045"/>
    </source>
</evidence>
<evidence type="ECO:0000313" key="10">
    <source>
        <dbReference type="Proteomes" id="UP000193689"/>
    </source>
</evidence>
<dbReference type="STRING" id="1141098.A0A1Y2E373"/>
<dbReference type="GO" id="GO:0005634">
    <property type="term" value="C:nucleus"/>
    <property type="evidence" value="ECO:0007669"/>
    <property type="project" value="UniProtKB-SubCell"/>
</dbReference>
<comment type="similarity">
    <text evidence="6">Belongs to the velvet family. VelB subfamily.</text>
</comment>
<evidence type="ECO:0000259" key="8">
    <source>
        <dbReference type="PROSITE" id="PS51821"/>
    </source>
</evidence>
<proteinExistence type="inferred from homology"/>
<keyword evidence="4" id="KW-0804">Transcription</keyword>
<keyword evidence="10" id="KW-1185">Reference proteome</keyword>
<name>A0A1Y2E373_9PEZI</name>
<evidence type="ECO:0000256" key="3">
    <source>
        <dbReference type="ARBA" id="ARBA00023015"/>
    </source>
</evidence>
<dbReference type="InterPro" id="IPR037525">
    <property type="entry name" value="Velvet_dom"/>
</dbReference>
<evidence type="ECO:0000256" key="4">
    <source>
        <dbReference type="ARBA" id="ARBA00023163"/>
    </source>
</evidence>
<organism evidence="9 10">
    <name type="scientific">Pseudomassariella vexata</name>
    <dbReference type="NCBI Taxonomy" id="1141098"/>
    <lineage>
        <taxon>Eukaryota</taxon>
        <taxon>Fungi</taxon>
        <taxon>Dikarya</taxon>
        <taxon>Ascomycota</taxon>
        <taxon>Pezizomycotina</taxon>
        <taxon>Sordariomycetes</taxon>
        <taxon>Xylariomycetidae</taxon>
        <taxon>Amphisphaeriales</taxon>
        <taxon>Pseudomassariaceae</taxon>
        <taxon>Pseudomassariella</taxon>
    </lineage>
</organism>
<evidence type="ECO:0000313" key="9">
    <source>
        <dbReference type="EMBL" id="ORY65814.1"/>
    </source>
</evidence>
<dbReference type="InterPro" id="IPR021740">
    <property type="entry name" value="Velvet"/>
</dbReference>
<dbReference type="Pfam" id="PF11754">
    <property type="entry name" value="Velvet"/>
    <property type="match status" value="1"/>
</dbReference>
<accession>A0A1Y2E373</accession>
<gene>
    <name evidence="9" type="ORF">BCR38DRAFT_339323</name>
</gene>
<dbReference type="InterPro" id="IPR038491">
    <property type="entry name" value="Velvet_dom_sf"/>
</dbReference>
<keyword evidence="5" id="KW-0539">Nucleus</keyword>
<evidence type="ECO:0000256" key="1">
    <source>
        <dbReference type="ARBA" id="ARBA00004123"/>
    </source>
</evidence>
<feature type="compositionally biased region" description="Polar residues" evidence="7">
    <location>
        <begin position="23"/>
        <end position="33"/>
    </location>
</feature>
<comment type="caution">
    <text evidence="9">The sequence shown here is derived from an EMBL/GenBank/DDBJ whole genome shotgun (WGS) entry which is preliminary data.</text>
</comment>
<evidence type="ECO:0000256" key="2">
    <source>
        <dbReference type="ARBA" id="ARBA00022969"/>
    </source>
</evidence>
<feature type="region of interest" description="Disordered" evidence="7">
    <location>
        <begin position="370"/>
        <end position="395"/>
    </location>
</feature>
<dbReference type="GO" id="GO:0030435">
    <property type="term" value="P:sporulation resulting in formation of a cellular spore"/>
    <property type="evidence" value="ECO:0007669"/>
    <property type="project" value="UniProtKB-KW"/>
</dbReference>
<comment type="subcellular location">
    <subcellularLocation>
        <location evidence="1">Nucleus</location>
    </subcellularLocation>
</comment>
<dbReference type="Proteomes" id="UP000193689">
    <property type="component" value="Unassembled WGS sequence"/>
</dbReference>
<dbReference type="RefSeq" id="XP_040716778.1">
    <property type="nucleotide sequence ID" value="XM_040855693.1"/>
</dbReference>
<dbReference type="InParanoid" id="A0A1Y2E373"/>
<evidence type="ECO:0000256" key="5">
    <source>
        <dbReference type="ARBA" id="ARBA00023242"/>
    </source>
</evidence>
<dbReference type="PANTHER" id="PTHR33572:SF3">
    <property type="entry name" value="VELVET COMPLEX SUBUNIT B"/>
    <property type="match status" value="1"/>
</dbReference>
<keyword evidence="3" id="KW-0805">Transcription regulation</keyword>
<feature type="domain" description="Velvet" evidence="8">
    <location>
        <begin position="57"/>
        <end position="373"/>
    </location>
</feature>
<dbReference type="Gene3D" id="2.60.40.3960">
    <property type="entry name" value="Velvet domain"/>
    <property type="match status" value="2"/>
</dbReference>